<evidence type="ECO:0000313" key="2">
    <source>
        <dbReference type="EMBL" id="ETO00794.1"/>
    </source>
</evidence>
<gene>
    <name evidence="2" type="ORF">RFI_36646</name>
</gene>
<keyword evidence="2" id="KW-0808">Transferase</keyword>
<feature type="non-terminal residue" evidence="2">
    <location>
        <position position="126"/>
    </location>
</feature>
<feature type="non-terminal residue" evidence="2">
    <location>
        <position position="1"/>
    </location>
</feature>
<keyword evidence="3" id="KW-1185">Reference proteome</keyword>
<accession>X6LGS6</accession>
<sequence>RQYVSNNCTANNNNNNNNNNTNGNNNSTTTTTTTTTTTMSSTTLTSTSTTYTNGKDNVTVHCGKDAATCSLKENYSILRVYSDFSSCESFPATDVNSRTFKDYIVVTDQCLAINTSSSSSSSSSSS</sequence>
<keyword evidence="2" id="KW-0418">Kinase</keyword>
<reference evidence="2 3" key="1">
    <citation type="journal article" date="2013" name="Curr. Biol.">
        <title>The Genome of the Foraminiferan Reticulomyxa filosa.</title>
        <authorList>
            <person name="Glockner G."/>
            <person name="Hulsmann N."/>
            <person name="Schleicher M."/>
            <person name="Noegel A.A."/>
            <person name="Eichinger L."/>
            <person name="Gallinger C."/>
            <person name="Pawlowski J."/>
            <person name="Sierra R."/>
            <person name="Euteneuer U."/>
            <person name="Pillet L."/>
            <person name="Moustafa A."/>
            <person name="Platzer M."/>
            <person name="Groth M."/>
            <person name="Szafranski K."/>
            <person name="Schliwa M."/>
        </authorList>
    </citation>
    <scope>NUCLEOTIDE SEQUENCE [LARGE SCALE GENOMIC DNA]</scope>
</reference>
<evidence type="ECO:0000313" key="3">
    <source>
        <dbReference type="Proteomes" id="UP000023152"/>
    </source>
</evidence>
<comment type="caution">
    <text evidence="2">The sequence shown here is derived from an EMBL/GenBank/DDBJ whole genome shotgun (WGS) entry which is preliminary data.</text>
</comment>
<proteinExistence type="predicted"/>
<name>X6LGS6_RETFI</name>
<protein>
    <submittedName>
        <fullName evidence="2">Histidine kinase</fullName>
    </submittedName>
</protein>
<dbReference type="Proteomes" id="UP000023152">
    <property type="component" value="Unassembled WGS sequence"/>
</dbReference>
<evidence type="ECO:0000256" key="1">
    <source>
        <dbReference type="SAM" id="MobiDB-lite"/>
    </source>
</evidence>
<dbReference type="GO" id="GO:0016301">
    <property type="term" value="F:kinase activity"/>
    <property type="evidence" value="ECO:0007669"/>
    <property type="project" value="UniProtKB-KW"/>
</dbReference>
<dbReference type="EMBL" id="ASPP01040031">
    <property type="protein sequence ID" value="ETO00794.1"/>
    <property type="molecule type" value="Genomic_DNA"/>
</dbReference>
<dbReference type="AlphaFoldDB" id="X6LGS6"/>
<organism evidence="2 3">
    <name type="scientific">Reticulomyxa filosa</name>
    <dbReference type="NCBI Taxonomy" id="46433"/>
    <lineage>
        <taxon>Eukaryota</taxon>
        <taxon>Sar</taxon>
        <taxon>Rhizaria</taxon>
        <taxon>Retaria</taxon>
        <taxon>Foraminifera</taxon>
        <taxon>Monothalamids</taxon>
        <taxon>Reticulomyxidae</taxon>
        <taxon>Reticulomyxa</taxon>
    </lineage>
</organism>
<feature type="region of interest" description="Disordered" evidence="1">
    <location>
        <begin position="1"/>
        <end position="49"/>
    </location>
</feature>